<dbReference type="AlphaFoldDB" id="A0A158Q9G6"/>
<evidence type="ECO:0000313" key="9">
    <source>
        <dbReference type="WBParaSite" id="EVEC_0000201101-mRNA-1"/>
    </source>
</evidence>
<accession>A0A158Q9G6</accession>
<keyword evidence="2 5" id="KW-0812">Transmembrane</keyword>
<dbReference type="PANTHER" id="PTHR23507:SF11">
    <property type="entry name" value="SOLUTE CARRIER FAMILY RELATED"/>
    <property type="match status" value="1"/>
</dbReference>
<keyword evidence="6" id="KW-0732">Signal</keyword>
<feature type="transmembrane region" description="Helical" evidence="5">
    <location>
        <begin position="103"/>
        <end position="123"/>
    </location>
</feature>
<name>A0A158Q9G6_ENTVE</name>
<evidence type="ECO:0000313" key="8">
    <source>
        <dbReference type="Proteomes" id="UP000274131"/>
    </source>
</evidence>
<gene>
    <name evidence="7" type="ORF">EVEC_LOCUS1719</name>
</gene>
<dbReference type="InterPro" id="IPR011701">
    <property type="entry name" value="MFS"/>
</dbReference>
<feature type="signal peptide" evidence="6">
    <location>
        <begin position="1"/>
        <end position="16"/>
    </location>
</feature>
<dbReference type="WBParaSite" id="EVEC_0000201101-mRNA-1">
    <property type="protein sequence ID" value="EVEC_0000201101-mRNA-1"/>
    <property type="gene ID" value="EVEC_0000201101"/>
</dbReference>
<evidence type="ECO:0000256" key="2">
    <source>
        <dbReference type="ARBA" id="ARBA00022692"/>
    </source>
</evidence>
<evidence type="ECO:0000256" key="1">
    <source>
        <dbReference type="ARBA" id="ARBA00004141"/>
    </source>
</evidence>
<sequence>MKLLVSLASMLAAVAAFQIEVEPLVFLMAACNSARQTVTPQLMQEKMERTYTAPENLTGKNLKKFYNKKMVYWDQYYEYINMPLSCILGILYGAYSDYMGRKLPLLIGMASVAVDTAFHMLVLGPSVDLSLYFLLVDAFFTAFMGNFSLFMSACNAYMADTFPVKKTLSKRMVIVSVSFSAGALSGSSLTRAVVKHLSPIKVMLISQCCVSLAVLYALAVIKVKEPGKKSLLTDQGEEHPEIRQQKKFISPLHVFKNSIKSFADSVKIFLVPREGHRRCFLYLTILVAFLDQFVFGEEKSLIGTYTRLPPFNWKTEDYALYKTIRSINRKYFSKIFWMFFGLLVFKQFLKLTDTMIIVLSILSMGLCGLVVGLAQKSWQIYVSIPIGGLHGLLNPLTLTFISCLVNADEVGKAFAVNSIGGKLAGIAQNAILNNIYTATIVWWQGFVWVLMAGISVVAALIILVIHFVAKREKIGA</sequence>
<evidence type="ECO:0000256" key="5">
    <source>
        <dbReference type="SAM" id="Phobius"/>
    </source>
</evidence>
<evidence type="ECO:0000256" key="4">
    <source>
        <dbReference type="ARBA" id="ARBA00023136"/>
    </source>
</evidence>
<feature type="chain" id="PRO_5043135277" evidence="6">
    <location>
        <begin position="17"/>
        <end position="476"/>
    </location>
</feature>
<feature type="transmembrane region" description="Helical" evidence="5">
    <location>
        <begin position="129"/>
        <end position="151"/>
    </location>
</feature>
<dbReference type="Proteomes" id="UP000274131">
    <property type="component" value="Unassembled WGS sequence"/>
</dbReference>
<feature type="transmembrane region" description="Helical" evidence="5">
    <location>
        <begin position="172"/>
        <end position="194"/>
    </location>
</feature>
<dbReference type="GO" id="GO:0022857">
    <property type="term" value="F:transmembrane transporter activity"/>
    <property type="evidence" value="ECO:0007669"/>
    <property type="project" value="InterPro"/>
</dbReference>
<dbReference type="PANTHER" id="PTHR23507">
    <property type="entry name" value="ZGC:174356"/>
    <property type="match status" value="1"/>
</dbReference>
<feature type="transmembrane region" description="Helical" evidence="5">
    <location>
        <begin position="331"/>
        <end position="349"/>
    </location>
</feature>
<feature type="transmembrane region" description="Helical" evidence="5">
    <location>
        <begin position="76"/>
        <end position="96"/>
    </location>
</feature>
<reference evidence="9" key="1">
    <citation type="submission" date="2016-04" db="UniProtKB">
        <authorList>
            <consortium name="WormBaseParasite"/>
        </authorList>
    </citation>
    <scope>IDENTIFICATION</scope>
</reference>
<feature type="transmembrane region" description="Helical" evidence="5">
    <location>
        <begin position="386"/>
        <end position="407"/>
    </location>
</feature>
<dbReference type="OrthoDB" id="3026777at2759"/>
<feature type="transmembrane region" description="Helical" evidence="5">
    <location>
        <begin position="200"/>
        <end position="221"/>
    </location>
</feature>
<feature type="transmembrane region" description="Helical" evidence="5">
    <location>
        <begin position="355"/>
        <end position="374"/>
    </location>
</feature>
<evidence type="ECO:0000256" key="6">
    <source>
        <dbReference type="SAM" id="SignalP"/>
    </source>
</evidence>
<keyword evidence="4 5" id="KW-0472">Membrane</keyword>
<reference evidence="7 8" key="2">
    <citation type="submission" date="2018-10" db="EMBL/GenBank/DDBJ databases">
        <authorList>
            <consortium name="Pathogen Informatics"/>
        </authorList>
    </citation>
    <scope>NUCLEOTIDE SEQUENCE [LARGE SCALE GENOMIC DNA]</scope>
</reference>
<evidence type="ECO:0000256" key="3">
    <source>
        <dbReference type="ARBA" id="ARBA00022989"/>
    </source>
</evidence>
<evidence type="ECO:0000313" key="7">
    <source>
        <dbReference type="EMBL" id="VDD86576.1"/>
    </source>
</evidence>
<feature type="transmembrane region" description="Helical" evidence="5">
    <location>
        <begin position="446"/>
        <end position="469"/>
    </location>
</feature>
<keyword evidence="3 5" id="KW-1133">Transmembrane helix</keyword>
<keyword evidence="8" id="KW-1185">Reference proteome</keyword>
<dbReference type="InterPro" id="IPR036259">
    <property type="entry name" value="MFS_trans_sf"/>
</dbReference>
<proteinExistence type="predicted"/>
<protein>
    <submittedName>
        <fullName evidence="9">MFS domain-containing protein</fullName>
    </submittedName>
</protein>
<organism evidence="9">
    <name type="scientific">Enterobius vermicularis</name>
    <name type="common">Human pinworm</name>
    <dbReference type="NCBI Taxonomy" id="51028"/>
    <lineage>
        <taxon>Eukaryota</taxon>
        <taxon>Metazoa</taxon>
        <taxon>Ecdysozoa</taxon>
        <taxon>Nematoda</taxon>
        <taxon>Chromadorea</taxon>
        <taxon>Rhabditida</taxon>
        <taxon>Spirurina</taxon>
        <taxon>Oxyuridomorpha</taxon>
        <taxon>Oxyuroidea</taxon>
        <taxon>Oxyuridae</taxon>
        <taxon>Enterobius</taxon>
    </lineage>
</organism>
<dbReference type="GO" id="GO:0016020">
    <property type="term" value="C:membrane"/>
    <property type="evidence" value="ECO:0007669"/>
    <property type="project" value="UniProtKB-SubCell"/>
</dbReference>
<dbReference type="SUPFAM" id="SSF103473">
    <property type="entry name" value="MFS general substrate transporter"/>
    <property type="match status" value="1"/>
</dbReference>
<dbReference type="Gene3D" id="1.20.1250.20">
    <property type="entry name" value="MFS general substrate transporter like domains"/>
    <property type="match status" value="1"/>
</dbReference>
<dbReference type="EMBL" id="UXUI01007257">
    <property type="protein sequence ID" value="VDD86576.1"/>
    <property type="molecule type" value="Genomic_DNA"/>
</dbReference>
<dbReference type="Pfam" id="PF07690">
    <property type="entry name" value="MFS_1"/>
    <property type="match status" value="1"/>
</dbReference>
<comment type="subcellular location">
    <subcellularLocation>
        <location evidence="1">Membrane</location>
        <topology evidence="1">Multi-pass membrane protein</topology>
    </subcellularLocation>
</comment>